<dbReference type="PANTHER" id="PTHR21013">
    <property type="entry name" value="ATP SYNTHASE MITOCHONDRIAL F1 COMPLEX ASSEMBLY FACTOR 2/ATP12 PROTEIN, MITOCHONDRIAL PRECURSOR"/>
    <property type="match status" value="1"/>
</dbReference>
<dbReference type="Gene3D" id="3.30.2180.10">
    <property type="entry name" value="ATP12-like"/>
    <property type="match status" value="1"/>
</dbReference>
<dbReference type="InterPro" id="IPR011419">
    <property type="entry name" value="ATP12_ATP_synth-F1-assembly"/>
</dbReference>
<evidence type="ECO:0000256" key="5">
    <source>
        <dbReference type="ARBA" id="ARBA00023186"/>
    </source>
</evidence>
<keyword evidence="5" id="KW-0143">Chaperone</keyword>
<organism evidence="7 8">
    <name type="scientific">Ophiocordyceps unilateralis</name>
    <name type="common">Zombie-ant fungus</name>
    <name type="synonym">Torrubia unilateralis</name>
    <dbReference type="NCBI Taxonomy" id="268505"/>
    <lineage>
        <taxon>Eukaryota</taxon>
        <taxon>Fungi</taxon>
        <taxon>Dikarya</taxon>
        <taxon>Ascomycota</taxon>
        <taxon>Pezizomycotina</taxon>
        <taxon>Sordariomycetes</taxon>
        <taxon>Hypocreomycetidae</taxon>
        <taxon>Hypocreales</taxon>
        <taxon>Ophiocordycipitaceae</taxon>
        <taxon>Ophiocordyceps</taxon>
    </lineage>
</organism>
<evidence type="ECO:0000313" key="7">
    <source>
        <dbReference type="EMBL" id="PFH57547.1"/>
    </source>
</evidence>
<dbReference type="GO" id="GO:0005739">
    <property type="term" value="C:mitochondrion"/>
    <property type="evidence" value="ECO:0007669"/>
    <property type="project" value="UniProtKB-SubCell"/>
</dbReference>
<evidence type="ECO:0000256" key="2">
    <source>
        <dbReference type="ARBA" id="ARBA00008231"/>
    </source>
</evidence>
<protein>
    <recommendedName>
        <fullName evidence="9">ATP synthase mitochondrial F1 complex assembly factor 2</fullName>
    </recommendedName>
</protein>
<keyword evidence="8" id="KW-1185">Reference proteome</keyword>
<evidence type="ECO:0000256" key="6">
    <source>
        <dbReference type="SAM" id="MobiDB-lite"/>
    </source>
</evidence>
<feature type="region of interest" description="Disordered" evidence="6">
    <location>
        <begin position="36"/>
        <end position="70"/>
    </location>
</feature>
<evidence type="ECO:0008006" key="9">
    <source>
        <dbReference type="Google" id="ProtNLM"/>
    </source>
</evidence>
<evidence type="ECO:0000256" key="1">
    <source>
        <dbReference type="ARBA" id="ARBA00004173"/>
    </source>
</evidence>
<dbReference type="InterPro" id="IPR023335">
    <property type="entry name" value="ATP12_ortho_dom_sf"/>
</dbReference>
<reference evidence="7 8" key="1">
    <citation type="journal article" date="2015" name="BMC Genomics">
        <title>Gene expression during zombie ant biting behavior reflects the complexity underlying fungal parasitic behavioral manipulation.</title>
        <authorList>
            <person name="de Bekker C."/>
            <person name="Ohm R.A."/>
            <person name="Loreto R.G."/>
            <person name="Sebastian A."/>
            <person name="Albert I."/>
            <person name="Merrow M."/>
            <person name="Brachmann A."/>
            <person name="Hughes D.P."/>
        </authorList>
    </citation>
    <scope>NUCLEOTIDE SEQUENCE [LARGE SCALE GENOMIC DNA]</scope>
    <source>
        <strain evidence="7 8">SC16a</strain>
    </source>
</reference>
<dbReference type="Gene3D" id="1.10.3580.10">
    <property type="entry name" value="ATP12 ATPase"/>
    <property type="match status" value="1"/>
</dbReference>
<dbReference type="PANTHER" id="PTHR21013:SF10">
    <property type="entry name" value="ATP SYNTHASE MITOCHONDRIAL F1 COMPLEX ASSEMBLY FACTOR 2"/>
    <property type="match status" value="1"/>
</dbReference>
<dbReference type="GO" id="GO:0033615">
    <property type="term" value="P:mitochondrial proton-transporting ATP synthase complex assembly"/>
    <property type="evidence" value="ECO:0007669"/>
    <property type="project" value="TreeGrafter"/>
</dbReference>
<dbReference type="Pfam" id="PF07542">
    <property type="entry name" value="ATP12"/>
    <property type="match status" value="1"/>
</dbReference>
<dbReference type="SUPFAM" id="SSF160909">
    <property type="entry name" value="ATP12-like"/>
    <property type="match status" value="1"/>
</dbReference>
<accession>A0A2A9P9F0</accession>
<dbReference type="InterPro" id="IPR042272">
    <property type="entry name" value="ATP12_ATP_synth-F1-assembly_N"/>
</dbReference>
<reference evidence="7 8" key="2">
    <citation type="journal article" date="2017" name="Sci. Rep.">
        <title>Ant-infecting Ophiocordyceps genomes reveal a high diversity of potential behavioral manipulation genes and a possible major role for enterotoxins.</title>
        <authorList>
            <person name="de Bekker C."/>
            <person name="Ohm R.A."/>
            <person name="Evans H.C."/>
            <person name="Brachmann A."/>
            <person name="Hughes D.P."/>
        </authorList>
    </citation>
    <scope>NUCLEOTIDE SEQUENCE [LARGE SCALE GENOMIC DNA]</scope>
    <source>
        <strain evidence="7 8">SC16a</strain>
    </source>
</reference>
<dbReference type="AlphaFoldDB" id="A0A2A9P9F0"/>
<evidence type="ECO:0000256" key="4">
    <source>
        <dbReference type="ARBA" id="ARBA00023128"/>
    </source>
</evidence>
<gene>
    <name evidence="7" type="ORF">XA68_14883</name>
</gene>
<keyword evidence="3" id="KW-0809">Transit peptide</keyword>
<dbReference type="EMBL" id="LAZP02000395">
    <property type="protein sequence ID" value="PFH57547.1"/>
    <property type="molecule type" value="Genomic_DNA"/>
</dbReference>
<dbReference type="Proteomes" id="UP000037136">
    <property type="component" value="Unassembled WGS sequence"/>
</dbReference>
<comment type="subcellular location">
    <subcellularLocation>
        <location evidence="1">Mitochondrion</location>
    </subcellularLocation>
</comment>
<dbReference type="OrthoDB" id="5322896at2759"/>
<comment type="caution">
    <text evidence="7">The sequence shown here is derived from an EMBL/GenBank/DDBJ whole genome shotgun (WGS) entry which is preliminary data.</text>
</comment>
<name>A0A2A9P9F0_OPHUN</name>
<proteinExistence type="inferred from homology"/>
<sequence>MNQARPQHLRLFSRLFNEAWQPRFLHLSAVRPARVFPNVSAGPPPKPPTPIVSEQRTRASQRPDVSAKDGKYAAPKKRFWQTVSVRPVGGALEIYLDERQLRHPRSKSIIRLPVSKPSLAVALALEWDQLTSVLQATKDHLVPLTSLICRALDIEADDRSDSSGMGKTRSDISTAVLKYLDTDTLLCWAPPAGEHDVRNKAGESLRDVQKRFAGETVSFLTTYVWPGVTIEPVLDGQSFTPRQQAAGVREIVQGWVQGLSPWELAGLERAVLAGKSLVIAARLVAQWSEESVVPAVEHVLGVEEAAKAVSIEVDWQTDQWGEVEDTHDVNHQDLRRQLGSVVLLVSGTRGDASAMFKHRNAE</sequence>
<comment type="similarity">
    <text evidence="2">Belongs to the ATP12 family.</text>
</comment>
<dbReference type="STRING" id="268505.A0A2A9P9F0"/>
<evidence type="ECO:0000256" key="3">
    <source>
        <dbReference type="ARBA" id="ARBA00022946"/>
    </source>
</evidence>
<evidence type="ECO:0000313" key="8">
    <source>
        <dbReference type="Proteomes" id="UP000037136"/>
    </source>
</evidence>
<keyword evidence="4" id="KW-0496">Mitochondrion</keyword>